<evidence type="ECO:0000259" key="7">
    <source>
        <dbReference type="Pfam" id="PF00501"/>
    </source>
</evidence>
<dbReference type="InterPro" id="IPR000873">
    <property type="entry name" value="AMP-dep_synth/lig_dom"/>
</dbReference>
<dbReference type="PANTHER" id="PTHR43272">
    <property type="entry name" value="LONG-CHAIN-FATTY-ACID--COA LIGASE"/>
    <property type="match status" value="1"/>
</dbReference>
<gene>
    <name evidence="8" type="ORF">QP116_03990</name>
</gene>
<dbReference type="PANTHER" id="PTHR43272:SF32">
    <property type="entry name" value="AMP-DEPENDENT SYNTHETASE_LIGASE DOMAIN-CONTAINING PROTEIN"/>
    <property type="match status" value="1"/>
</dbReference>
<evidence type="ECO:0000256" key="3">
    <source>
        <dbReference type="ARBA" id="ARBA00022832"/>
    </source>
</evidence>
<comment type="similarity">
    <text evidence="1">Belongs to the ATP-dependent AMP-binding enzyme family.</text>
</comment>
<evidence type="ECO:0000313" key="8">
    <source>
        <dbReference type="EMBL" id="MDK6274907.1"/>
    </source>
</evidence>
<evidence type="ECO:0000256" key="2">
    <source>
        <dbReference type="ARBA" id="ARBA00022598"/>
    </source>
</evidence>
<feature type="region of interest" description="Disordered" evidence="6">
    <location>
        <begin position="184"/>
        <end position="204"/>
    </location>
</feature>
<dbReference type="Gene3D" id="3.40.50.12780">
    <property type="entry name" value="N-terminal domain of ligase-like"/>
    <property type="match status" value="1"/>
</dbReference>
<dbReference type="Proteomes" id="UP001240483">
    <property type="component" value="Unassembled WGS sequence"/>
</dbReference>
<keyword evidence="3" id="KW-0276">Fatty acid metabolism</keyword>
<organism evidence="8 9">
    <name type="scientific">Pseudoglutamicibacter cumminsii</name>
    <dbReference type="NCBI Taxonomy" id="156979"/>
    <lineage>
        <taxon>Bacteria</taxon>
        <taxon>Bacillati</taxon>
        <taxon>Actinomycetota</taxon>
        <taxon>Actinomycetes</taxon>
        <taxon>Micrococcales</taxon>
        <taxon>Micrococcaceae</taxon>
        <taxon>Pseudoglutamicibacter</taxon>
    </lineage>
</organism>
<evidence type="ECO:0000256" key="6">
    <source>
        <dbReference type="SAM" id="MobiDB-lite"/>
    </source>
</evidence>
<feature type="domain" description="AMP-dependent synthetase/ligase" evidence="7">
    <location>
        <begin position="38"/>
        <end position="453"/>
    </location>
</feature>
<dbReference type="GO" id="GO:0016020">
    <property type="term" value="C:membrane"/>
    <property type="evidence" value="ECO:0007669"/>
    <property type="project" value="TreeGrafter"/>
</dbReference>
<dbReference type="CDD" id="cd05907">
    <property type="entry name" value="VL_LC_FACS_like"/>
    <property type="match status" value="1"/>
</dbReference>
<keyword evidence="4" id="KW-0443">Lipid metabolism</keyword>
<comment type="caution">
    <text evidence="8">The sequence shown here is derived from an EMBL/GenBank/DDBJ whole genome shotgun (WGS) entry which is preliminary data.</text>
</comment>
<evidence type="ECO:0000256" key="5">
    <source>
        <dbReference type="ARBA" id="ARBA00032875"/>
    </source>
</evidence>
<dbReference type="EMBL" id="JASODW010000003">
    <property type="protein sequence ID" value="MDK6274907.1"/>
    <property type="molecule type" value="Genomic_DNA"/>
</dbReference>
<sequence length="629" mass="68726">MRERCMPQLETLPSSYNTPQLLLDRIARNKPLPVYSVYDPDTEKWVDVTAAHYKRLVTDLAKALIAHGFEEGSVLAIMAPTSFEWALAEQAAWFAGGISVSIYETSSISQIEWILTDSGASHILTQTPDASDPAAQAVANLPADKAPRHLRMDVANEAGHPATVLYDGVPIGAGLADLMASGRDSAVPDDEVDRRRSRPGLNDPATLVYTSGTVGRPKGCIITHGNISLVAVNLVEHLSEVVGDNGRTALFLPLAHILARAVQHACMYRDITVSHCSARTVTRDLPNIKPTFLLAVPRIYEKLMAGALAKAESDGKGFIFRRARYVATRRGRAQDLVRRGKPKPRVNPLHAAEYRLYNKLVYPKIREIMGGEVRYSISGASPLFPDLAHFFNAIGLGVLEGYGLTETTAPLTVNMPGKQRVGSVGLPIPGTCVRIADDGEILAKGIGVFAGYWNNPEATEKAFDEDGFFATGDLGELDEDGFLTVTGRKKDIIVTAGGKNVVPGPLEEIVREGRIVSQVVLVGDDKPFVSALVTLDEEELQIWAKAEKVSGVARFSDALKNSRVHEEIQSYINRANATVSRAESIRKFVILEEDFNEDDGTLTPSMKVRRPKVYEQYADTIAAIYRKRK</sequence>
<dbReference type="Pfam" id="PF00501">
    <property type="entry name" value="AMP-binding"/>
    <property type="match status" value="1"/>
</dbReference>
<dbReference type="RefSeq" id="WP_285332830.1">
    <property type="nucleotide sequence ID" value="NZ_JASODW010000003.1"/>
</dbReference>
<dbReference type="AlphaFoldDB" id="A0AAP4C6W6"/>
<dbReference type="GO" id="GO:0004467">
    <property type="term" value="F:long-chain fatty acid-CoA ligase activity"/>
    <property type="evidence" value="ECO:0007669"/>
    <property type="project" value="TreeGrafter"/>
</dbReference>
<protein>
    <recommendedName>
        <fullName evidence="5">Acyl-CoA synthetase</fullName>
    </recommendedName>
</protein>
<evidence type="ECO:0000256" key="1">
    <source>
        <dbReference type="ARBA" id="ARBA00006432"/>
    </source>
</evidence>
<evidence type="ECO:0000256" key="4">
    <source>
        <dbReference type="ARBA" id="ARBA00023098"/>
    </source>
</evidence>
<name>A0AAP4C6W6_9MICC</name>
<keyword evidence="2 8" id="KW-0436">Ligase</keyword>
<dbReference type="InterPro" id="IPR042099">
    <property type="entry name" value="ANL_N_sf"/>
</dbReference>
<proteinExistence type="inferred from homology"/>
<dbReference type="SUPFAM" id="SSF56801">
    <property type="entry name" value="Acetyl-CoA synthetase-like"/>
    <property type="match status" value="1"/>
</dbReference>
<evidence type="ECO:0000313" key="9">
    <source>
        <dbReference type="Proteomes" id="UP001240483"/>
    </source>
</evidence>
<dbReference type="Pfam" id="PF23562">
    <property type="entry name" value="AMP-binding_C_3"/>
    <property type="match status" value="1"/>
</dbReference>
<accession>A0AAP4C6W6</accession>
<reference evidence="8" key="1">
    <citation type="submission" date="2023-05" db="EMBL/GenBank/DDBJ databases">
        <title>Cataloging the Phylogenetic Diversity of Human Bladder Bacteria.</title>
        <authorList>
            <person name="Du J."/>
        </authorList>
    </citation>
    <scope>NUCLEOTIDE SEQUENCE</scope>
    <source>
        <strain evidence="8">UMB9978</strain>
    </source>
</reference>